<dbReference type="RefSeq" id="WP_153725126.1">
    <property type="nucleotide sequence ID" value="NZ_CP045875.1"/>
</dbReference>
<dbReference type="InterPro" id="IPR050265">
    <property type="entry name" value="Fe/Mn_Superoxide_Dismutase"/>
</dbReference>
<accession>A0A5Q2MYT8</accession>
<dbReference type="SUPFAM" id="SSF46609">
    <property type="entry name" value="Fe,Mn superoxide dismutase (SOD), N-terminal domain"/>
    <property type="match status" value="1"/>
</dbReference>
<protein>
    <recommendedName>
        <fullName evidence="2">superoxide dismutase</fullName>
        <ecNumber evidence="2">1.15.1.1</ecNumber>
    </recommendedName>
</protein>
<comment type="similarity">
    <text evidence="1">Belongs to the iron/manganese superoxide dismutase family.</text>
</comment>
<dbReference type="AlphaFoldDB" id="A0A5Q2MYT8"/>
<reference evidence="8" key="1">
    <citation type="submission" date="2019-11" db="EMBL/GenBank/DDBJ databases">
        <title>Genome sequence of Heliorestis convoluta strain HH, an alkaliphilic and minimalistic phototrophic bacterium from a soda lake in Egypt.</title>
        <authorList>
            <person name="Dewey E.D."/>
            <person name="Stokes L.M."/>
            <person name="Burchell B.M."/>
            <person name="Shaffer K.N."/>
            <person name="Huntington A.M."/>
            <person name="Baker J.M."/>
            <person name="Nadendla S."/>
            <person name="Giglio M.G."/>
            <person name="Touchman J.W."/>
            <person name="Blankenship R.E."/>
            <person name="Madigan M.T."/>
            <person name="Sattley W.M."/>
        </authorList>
    </citation>
    <scope>NUCLEOTIDE SEQUENCE [LARGE SCALE GENOMIC DNA]</scope>
    <source>
        <strain evidence="8">HH</strain>
    </source>
</reference>
<name>A0A5Q2MYT8_9FIRM</name>
<keyword evidence="3 5" id="KW-0479">Metal-binding</keyword>
<dbReference type="KEGG" id="hcv:FTV88_1729"/>
<proteinExistence type="inferred from homology"/>
<dbReference type="Proteomes" id="UP000366051">
    <property type="component" value="Chromosome"/>
</dbReference>
<dbReference type="PIRSF" id="PIRSF000349">
    <property type="entry name" value="SODismutase"/>
    <property type="match status" value="1"/>
</dbReference>
<dbReference type="SUPFAM" id="SSF54719">
    <property type="entry name" value="Fe,Mn superoxide dismutase (SOD), C-terminal domain"/>
    <property type="match status" value="1"/>
</dbReference>
<dbReference type="InterPro" id="IPR036314">
    <property type="entry name" value="SOD_C_sf"/>
</dbReference>
<dbReference type="Gene3D" id="3.55.40.20">
    <property type="entry name" value="Iron/manganese superoxide dismutase, C-terminal domain"/>
    <property type="match status" value="1"/>
</dbReference>
<dbReference type="EC" id="1.15.1.1" evidence="2"/>
<evidence type="ECO:0000256" key="4">
    <source>
        <dbReference type="ARBA" id="ARBA00023002"/>
    </source>
</evidence>
<dbReference type="EMBL" id="CP045875">
    <property type="protein sequence ID" value="QGG47827.1"/>
    <property type="molecule type" value="Genomic_DNA"/>
</dbReference>
<organism evidence="7 8">
    <name type="scientific">Heliorestis convoluta</name>
    <dbReference type="NCBI Taxonomy" id="356322"/>
    <lineage>
        <taxon>Bacteria</taxon>
        <taxon>Bacillati</taxon>
        <taxon>Bacillota</taxon>
        <taxon>Clostridia</taxon>
        <taxon>Eubacteriales</taxon>
        <taxon>Heliobacteriaceae</taxon>
        <taxon>Heliorestis</taxon>
    </lineage>
</organism>
<sequence length="212" mass="24583">MSKISAYPLDPALLQLKGISPKQIKEHEKLYKGYVKTINEIRSRLQQVDRADQNPRYTPYRCLKVEETFNINGVVLHELYFENLGGTGRPHGPIVDALKKNFGSYEAWEKDFKAAAAASRGWVLLSLDFRDQKLHNYLADAHDKGIVDCATTLLIIDMYEHAYFLDYGTERERYIDAFMKNIDWDVVNRRFISLQSWADQLNSADHTEESLY</sequence>
<keyword evidence="8" id="KW-1185">Reference proteome</keyword>
<evidence type="ECO:0000313" key="7">
    <source>
        <dbReference type="EMBL" id="QGG47827.1"/>
    </source>
</evidence>
<dbReference type="PANTHER" id="PTHR11404">
    <property type="entry name" value="SUPEROXIDE DISMUTASE 2"/>
    <property type="match status" value="1"/>
</dbReference>
<keyword evidence="4 7" id="KW-0560">Oxidoreductase</keyword>
<feature type="binding site" evidence="5">
    <location>
        <position position="157"/>
    </location>
    <ligand>
        <name>Mn(2+)</name>
        <dbReference type="ChEBI" id="CHEBI:29035"/>
    </ligand>
</feature>
<evidence type="ECO:0000259" key="6">
    <source>
        <dbReference type="Pfam" id="PF02777"/>
    </source>
</evidence>
<evidence type="ECO:0000313" key="8">
    <source>
        <dbReference type="Proteomes" id="UP000366051"/>
    </source>
</evidence>
<dbReference type="OrthoDB" id="9803125at2"/>
<feature type="binding site" evidence="5">
    <location>
        <position position="77"/>
    </location>
    <ligand>
        <name>Mn(2+)</name>
        <dbReference type="ChEBI" id="CHEBI:29035"/>
    </ligand>
</feature>
<dbReference type="InterPro" id="IPR019832">
    <property type="entry name" value="Mn/Fe_SOD_C"/>
</dbReference>
<dbReference type="PANTHER" id="PTHR11404:SF6">
    <property type="entry name" value="SUPEROXIDE DISMUTASE [MN], MITOCHONDRIAL"/>
    <property type="match status" value="1"/>
</dbReference>
<evidence type="ECO:0000256" key="5">
    <source>
        <dbReference type="PIRSR" id="PIRSR000349-1"/>
    </source>
</evidence>
<gene>
    <name evidence="7" type="primary">sodB</name>
    <name evidence="7" type="ORF">FTV88_1729</name>
</gene>
<evidence type="ECO:0000256" key="3">
    <source>
        <dbReference type="ARBA" id="ARBA00022723"/>
    </source>
</evidence>
<feature type="binding site" evidence="5">
    <location>
        <position position="161"/>
    </location>
    <ligand>
        <name>Mn(2+)</name>
        <dbReference type="ChEBI" id="CHEBI:29035"/>
    </ligand>
</feature>
<dbReference type="Gene3D" id="1.10.287.990">
    <property type="entry name" value="Fe,Mn superoxide dismutase (SOD) domain"/>
    <property type="match status" value="1"/>
</dbReference>
<feature type="domain" description="Manganese/iron superoxide dismutase C-terminal" evidence="6">
    <location>
        <begin position="91"/>
        <end position="190"/>
    </location>
</feature>
<dbReference type="InterPro" id="IPR001189">
    <property type="entry name" value="Mn/Fe_SOD"/>
</dbReference>
<evidence type="ECO:0000256" key="1">
    <source>
        <dbReference type="ARBA" id="ARBA00008714"/>
    </source>
</evidence>
<dbReference type="GO" id="GO:0046872">
    <property type="term" value="F:metal ion binding"/>
    <property type="evidence" value="ECO:0007669"/>
    <property type="project" value="UniProtKB-KW"/>
</dbReference>
<dbReference type="GO" id="GO:0004784">
    <property type="term" value="F:superoxide dismutase activity"/>
    <property type="evidence" value="ECO:0007669"/>
    <property type="project" value="UniProtKB-EC"/>
</dbReference>
<evidence type="ECO:0000256" key="2">
    <source>
        <dbReference type="ARBA" id="ARBA00012682"/>
    </source>
</evidence>
<dbReference type="Pfam" id="PF02777">
    <property type="entry name" value="Sod_Fe_C"/>
    <property type="match status" value="1"/>
</dbReference>
<dbReference type="InterPro" id="IPR036324">
    <property type="entry name" value="Mn/Fe_SOD_N_sf"/>
</dbReference>